<proteinExistence type="predicted"/>
<comment type="caution">
    <text evidence="1">The sequence shown here is derived from an EMBL/GenBank/DDBJ whole genome shotgun (WGS) entry which is preliminary data.</text>
</comment>
<accession>A0A0N0LSF8</accession>
<dbReference type="InterPro" id="IPR036614">
    <property type="entry name" value="RusA-like_sf"/>
</dbReference>
<dbReference type="AlphaFoldDB" id="A0A0N0LSF8"/>
<dbReference type="SUPFAM" id="SSF103084">
    <property type="entry name" value="Holliday junction resolvase RusA"/>
    <property type="match status" value="1"/>
</dbReference>
<dbReference type="Gene3D" id="3.30.1330.70">
    <property type="entry name" value="Holliday junction resolvase RusA"/>
    <property type="match status" value="1"/>
</dbReference>
<dbReference type="GO" id="GO:0006281">
    <property type="term" value="P:DNA repair"/>
    <property type="evidence" value="ECO:0007669"/>
    <property type="project" value="InterPro"/>
</dbReference>
<protein>
    <recommendedName>
        <fullName evidence="3">Holliday junction resolvase</fullName>
    </recommendedName>
</protein>
<dbReference type="PATRIC" id="fig|35818.11.peg.79"/>
<dbReference type="EMBL" id="JNOC01000107">
    <property type="protein sequence ID" value="KPH54711.1"/>
    <property type="molecule type" value="Genomic_DNA"/>
</dbReference>
<dbReference type="Pfam" id="PF05866">
    <property type="entry name" value="RusA"/>
    <property type="match status" value="1"/>
</dbReference>
<dbReference type="GO" id="GO:0000287">
    <property type="term" value="F:magnesium ion binding"/>
    <property type="evidence" value="ECO:0007669"/>
    <property type="project" value="InterPro"/>
</dbReference>
<dbReference type="Proteomes" id="UP000037997">
    <property type="component" value="Unassembled WGS sequence"/>
</dbReference>
<dbReference type="RefSeq" id="WP_054198714.1">
    <property type="nucleotide sequence ID" value="NZ_JNOC01000107.1"/>
</dbReference>
<gene>
    <name evidence="1" type="ORF">HPU229334_00405</name>
</gene>
<dbReference type="InterPro" id="IPR008822">
    <property type="entry name" value="Endonuclease_RusA-like"/>
</dbReference>
<reference evidence="1 2" key="1">
    <citation type="submission" date="2014-06" db="EMBL/GenBank/DDBJ databases">
        <title>Helicobacter pullorum isolates in fresh chicken meat - phenotypic and genotypic features.</title>
        <authorList>
            <person name="Borges V."/>
            <person name="Santos A."/>
            <person name="Correia C.B."/>
            <person name="Saraiva M."/>
            <person name="Menard A."/>
            <person name="Vieira L."/>
            <person name="Sampaio D.A."/>
            <person name="Gomes J.P."/>
            <person name="Oleastro M."/>
        </authorList>
    </citation>
    <scope>NUCLEOTIDE SEQUENCE [LARGE SCALE GENOMIC DNA]</scope>
    <source>
        <strain evidence="1 2">229334/12</strain>
    </source>
</reference>
<evidence type="ECO:0008006" key="3">
    <source>
        <dbReference type="Google" id="ProtNLM"/>
    </source>
</evidence>
<name>A0A0N0LSF8_9HELI</name>
<sequence length="114" mass="13175">MKITIENVNPPSINHYWLGNGYHRYISKKGIEFKRLLALKAKEAGAKLSNEQIKMQIIWSYKGNRRRDIDNILKPILDGLEGVCYHNDTQITTLQVQKILGTKDKLEIIITKLI</sequence>
<evidence type="ECO:0000313" key="1">
    <source>
        <dbReference type="EMBL" id="KPH54711.1"/>
    </source>
</evidence>
<organism evidence="1 2">
    <name type="scientific">Helicobacter pullorum</name>
    <dbReference type="NCBI Taxonomy" id="35818"/>
    <lineage>
        <taxon>Bacteria</taxon>
        <taxon>Pseudomonadati</taxon>
        <taxon>Campylobacterota</taxon>
        <taxon>Epsilonproteobacteria</taxon>
        <taxon>Campylobacterales</taxon>
        <taxon>Helicobacteraceae</taxon>
        <taxon>Helicobacter</taxon>
    </lineage>
</organism>
<evidence type="ECO:0000313" key="2">
    <source>
        <dbReference type="Proteomes" id="UP000037997"/>
    </source>
</evidence>
<dbReference type="GO" id="GO:0006310">
    <property type="term" value="P:DNA recombination"/>
    <property type="evidence" value="ECO:0007669"/>
    <property type="project" value="InterPro"/>
</dbReference>